<evidence type="ECO:0000313" key="1">
    <source>
        <dbReference type="EMBL" id="XDT73368.1"/>
    </source>
</evidence>
<sequence>MKIITMTLELLLTLFNQWAEARWQTRLEGGFDEPLYLPAHQCPDGIARIRFTGDSENSALHEIAHWMIAGEERRKCVDYGYWYEPDGRSPSQQREFERVEVRPQALEWWFAEQLGIRFFVSADNLRAGTGPSPAFCQAVAQEAAALAGGNACRPERGNGCRGWQSMYHSGAYRPSFSRQNGYNPDWQHWQMPLQSLCQNVCVLPPGDAFRGAGNTMSDI</sequence>
<dbReference type="InterPro" id="IPR007411">
    <property type="entry name" value="EpmC"/>
</dbReference>
<dbReference type="Pfam" id="PF04315">
    <property type="entry name" value="EpmC"/>
    <property type="match status" value="1"/>
</dbReference>
<dbReference type="AlphaFoldDB" id="A0AB39UZB3"/>
<dbReference type="GO" id="GO:0003746">
    <property type="term" value="F:translation elongation factor activity"/>
    <property type="evidence" value="ECO:0007669"/>
    <property type="project" value="UniProtKB-KW"/>
</dbReference>
<proteinExistence type="predicted"/>
<dbReference type="KEGG" id="tcd:AAIA72_05190"/>
<protein>
    <submittedName>
        <fullName evidence="1">Elongation factor P hydroxylase</fullName>
    </submittedName>
</protein>
<keyword evidence="1" id="KW-0251">Elongation factor</keyword>
<organism evidence="1">
    <name type="scientific">Thermohahella caldifontis</name>
    <dbReference type="NCBI Taxonomy" id="3142973"/>
    <lineage>
        <taxon>Bacteria</taxon>
        <taxon>Pseudomonadati</taxon>
        <taxon>Pseudomonadota</taxon>
        <taxon>Gammaproteobacteria</taxon>
        <taxon>Oceanospirillales</taxon>
        <taxon>Hahellaceae</taxon>
        <taxon>Thermohahella</taxon>
    </lineage>
</organism>
<accession>A0AB39UZB3</accession>
<name>A0AB39UZB3_9GAMM</name>
<reference evidence="1" key="1">
    <citation type="submission" date="2024-05" db="EMBL/GenBank/DDBJ databases">
        <title>Genome sequencing of novel strain.</title>
        <authorList>
            <person name="Ganbat D."/>
            <person name="Ganbat S."/>
            <person name="Lee S.-J."/>
        </authorList>
    </citation>
    <scope>NUCLEOTIDE SEQUENCE</scope>
    <source>
        <strain evidence="1">SMD15-11</strain>
    </source>
</reference>
<dbReference type="EMBL" id="CP154858">
    <property type="protein sequence ID" value="XDT73368.1"/>
    <property type="molecule type" value="Genomic_DNA"/>
</dbReference>
<keyword evidence="1" id="KW-0648">Protein biosynthesis</keyword>
<dbReference type="RefSeq" id="WP_369602362.1">
    <property type="nucleotide sequence ID" value="NZ_CP154858.1"/>
</dbReference>
<gene>
    <name evidence="1" type="ORF">AAIA72_05190</name>
</gene>